<organism evidence="1 2">
    <name type="scientific">Nonlabens spongiae</name>
    <dbReference type="NCBI Taxonomy" id="331648"/>
    <lineage>
        <taxon>Bacteria</taxon>
        <taxon>Pseudomonadati</taxon>
        <taxon>Bacteroidota</taxon>
        <taxon>Flavobacteriia</taxon>
        <taxon>Flavobacteriales</taxon>
        <taxon>Flavobacteriaceae</taxon>
        <taxon>Nonlabens</taxon>
    </lineage>
</organism>
<dbReference type="STRING" id="331648.BST97_12050"/>
<dbReference type="RefSeq" id="WP_085767469.1">
    <property type="nucleotide sequence ID" value="NZ_CP019344.1"/>
</dbReference>
<dbReference type="OrthoDB" id="1524821at2"/>
<gene>
    <name evidence="1" type="ORF">BST97_12050</name>
</gene>
<reference evidence="1 2" key="1">
    <citation type="submission" date="2016-11" db="EMBL/GenBank/DDBJ databases">
        <title>Trade-off between light-utilization and light-protection in marine flavobacteria.</title>
        <authorList>
            <person name="Kumagai Y."/>
        </authorList>
    </citation>
    <scope>NUCLEOTIDE SEQUENCE [LARGE SCALE GENOMIC DNA]</scope>
    <source>
        <strain evidence="1 2">JCM 13191</strain>
    </source>
</reference>
<dbReference type="AlphaFoldDB" id="A0A1W6MM31"/>
<evidence type="ECO:0000313" key="1">
    <source>
        <dbReference type="EMBL" id="ARN78664.1"/>
    </source>
</evidence>
<dbReference type="Proteomes" id="UP000193431">
    <property type="component" value="Chromosome"/>
</dbReference>
<accession>A0A1W6MM31</accession>
<protein>
    <submittedName>
        <fullName evidence="1">DNA-binding protein</fullName>
    </submittedName>
</protein>
<evidence type="ECO:0000313" key="2">
    <source>
        <dbReference type="Proteomes" id="UP000193431"/>
    </source>
</evidence>
<dbReference type="EMBL" id="CP019344">
    <property type="protein sequence ID" value="ARN78664.1"/>
    <property type="molecule type" value="Genomic_DNA"/>
</dbReference>
<sequence>MELKAFEIQFVGLKAGKHEFSFEVDNTFFENFGFDEFNSADVAVTAFLDKRSTLMDLELTAKGAVNVDCDVSNVPFDHPVDAQLDLVVKFGEEFNDENEDLLILPHGEFKFNIAQYVYEMIVLSMPAKKVHPGIENGTLESDILDKLDELSVDQPNDQNEDKEVDPRWDALKKFKTDNNL</sequence>
<dbReference type="Pfam" id="PF02620">
    <property type="entry name" value="YceD"/>
    <property type="match status" value="1"/>
</dbReference>
<dbReference type="GO" id="GO:0003677">
    <property type="term" value="F:DNA binding"/>
    <property type="evidence" value="ECO:0007669"/>
    <property type="project" value="UniProtKB-KW"/>
</dbReference>
<proteinExistence type="predicted"/>
<keyword evidence="2" id="KW-1185">Reference proteome</keyword>
<name>A0A1W6MM31_9FLAO</name>
<keyword evidence="1" id="KW-0238">DNA-binding</keyword>
<dbReference type="InterPro" id="IPR003772">
    <property type="entry name" value="YceD"/>
</dbReference>